<protein>
    <recommendedName>
        <fullName evidence="9">Zn(2)-C6 fungal-type domain-containing protein</fullName>
    </recommendedName>
</protein>
<dbReference type="PROSITE" id="PS50275">
    <property type="entry name" value="SAC"/>
    <property type="match status" value="1"/>
</dbReference>
<dbReference type="Pfam" id="PF02383">
    <property type="entry name" value="Syja_N"/>
    <property type="match status" value="1"/>
</dbReference>
<dbReference type="InterPro" id="IPR007219">
    <property type="entry name" value="XnlR_reg_dom"/>
</dbReference>
<feature type="compositionally biased region" description="Pro residues" evidence="3">
    <location>
        <begin position="80"/>
        <end position="93"/>
    </location>
</feature>
<dbReference type="EMBL" id="BPWL01000007">
    <property type="protein sequence ID" value="GJJ12570.1"/>
    <property type="molecule type" value="Genomic_DNA"/>
</dbReference>
<feature type="region of interest" description="Disordered" evidence="3">
    <location>
        <begin position="855"/>
        <end position="874"/>
    </location>
</feature>
<feature type="compositionally biased region" description="Acidic residues" evidence="3">
    <location>
        <begin position="1216"/>
        <end position="1226"/>
    </location>
</feature>
<gene>
    <name evidence="7" type="ORF">Clacol_006813</name>
</gene>
<keyword evidence="8" id="KW-1185">Reference proteome</keyword>
<evidence type="ECO:0008006" key="9">
    <source>
        <dbReference type="Google" id="ProtNLM"/>
    </source>
</evidence>
<dbReference type="SUPFAM" id="SSF57701">
    <property type="entry name" value="Zn2/Cys6 DNA-binding domain"/>
    <property type="match status" value="1"/>
</dbReference>
<evidence type="ECO:0000259" key="6">
    <source>
        <dbReference type="PROSITE" id="PS51791"/>
    </source>
</evidence>
<dbReference type="PROSITE" id="PS00463">
    <property type="entry name" value="ZN2_CY6_FUNGAL_1"/>
    <property type="match status" value="1"/>
</dbReference>
<feature type="domain" description="HSac2" evidence="6">
    <location>
        <begin position="1806"/>
        <end position="1949"/>
    </location>
</feature>
<feature type="compositionally biased region" description="Pro residues" evidence="3">
    <location>
        <begin position="11"/>
        <end position="22"/>
    </location>
</feature>
<dbReference type="PROSITE" id="PS51791">
    <property type="entry name" value="HSAC2"/>
    <property type="match status" value="1"/>
</dbReference>
<dbReference type="PROSITE" id="PS50048">
    <property type="entry name" value="ZN2_CY6_FUNGAL_2"/>
    <property type="match status" value="1"/>
</dbReference>
<feature type="region of interest" description="Disordered" evidence="3">
    <location>
        <begin position="1262"/>
        <end position="1295"/>
    </location>
</feature>
<feature type="region of interest" description="Disordered" evidence="3">
    <location>
        <begin position="150"/>
        <end position="217"/>
    </location>
</feature>
<evidence type="ECO:0000313" key="8">
    <source>
        <dbReference type="Proteomes" id="UP001050691"/>
    </source>
</evidence>
<evidence type="ECO:0000259" key="4">
    <source>
        <dbReference type="PROSITE" id="PS50048"/>
    </source>
</evidence>
<dbReference type="Pfam" id="PF04082">
    <property type="entry name" value="Fungal_trans"/>
    <property type="match status" value="1"/>
</dbReference>
<organism evidence="7 8">
    <name type="scientific">Clathrus columnatus</name>
    <dbReference type="NCBI Taxonomy" id="1419009"/>
    <lineage>
        <taxon>Eukaryota</taxon>
        <taxon>Fungi</taxon>
        <taxon>Dikarya</taxon>
        <taxon>Basidiomycota</taxon>
        <taxon>Agaricomycotina</taxon>
        <taxon>Agaricomycetes</taxon>
        <taxon>Phallomycetidae</taxon>
        <taxon>Phallales</taxon>
        <taxon>Clathraceae</taxon>
        <taxon>Clathrus</taxon>
    </lineage>
</organism>
<feature type="region of interest" description="Disordered" evidence="3">
    <location>
        <begin position="268"/>
        <end position="307"/>
    </location>
</feature>
<feature type="compositionally biased region" description="Basic and acidic residues" evidence="3">
    <location>
        <begin position="1170"/>
        <end position="1184"/>
    </location>
</feature>
<dbReference type="InterPro" id="IPR001138">
    <property type="entry name" value="Zn2Cys6_DnaBD"/>
</dbReference>
<dbReference type="GO" id="GO:0008270">
    <property type="term" value="F:zinc ion binding"/>
    <property type="evidence" value="ECO:0007669"/>
    <property type="project" value="InterPro"/>
</dbReference>
<proteinExistence type="predicted"/>
<feature type="region of interest" description="Disordered" evidence="3">
    <location>
        <begin position="804"/>
        <end position="843"/>
    </location>
</feature>
<name>A0AAV5AE25_9AGAM</name>
<dbReference type="PANTHER" id="PTHR45662:SF7">
    <property type="entry name" value="SACI DOMAIN PROTEIN (AFU_ORTHOLOGUE AFUA_1G15890)"/>
    <property type="match status" value="1"/>
</dbReference>
<evidence type="ECO:0000256" key="2">
    <source>
        <dbReference type="ARBA" id="ARBA00023242"/>
    </source>
</evidence>
<dbReference type="InterPro" id="IPR002013">
    <property type="entry name" value="SAC_dom"/>
</dbReference>
<dbReference type="InterPro" id="IPR036864">
    <property type="entry name" value="Zn2-C6_fun-type_DNA-bd_sf"/>
</dbReference>
<dbReference type="SMART" id="SM00066">
    <property type="entry name" value="GAL4"/>
    <property type="match status" value="1"/>
</dbReference>
<feature type="compositionally biased region" description="Low complexity" evidence="3">
    <location>
        <begin position="1264"/>
        <end position="1283"/>
    </location>
</feature>
<evidence type="ECO:0000259" key="5">
    <source>
        <dbReference type="PROSITE" id="PS50275"/>
    </source>
</evidence>
<dbReference type="Proteomes" id="UP001050691">
    <property type="component" value="Unassembled WGS sequence"/>
</dbReference>
<keyword evidence="2" id="KW-0539">Nucleus</keyword>
<feature type="domain" description="SAC" evidence="5">
    <location>
        <begin position="1332"/>
        <end position="1734"/>
    </location>
</feature>
<evidence type="ECO:0000313" key="7">
    <source>
        <dbReference type="EMBL" id="GJJ12570.1"/>
    </source>
</evidence>
<dbReference type="PANTHER" id="PTHR45662">
    <property type="entry name" value="PHOSPHATIDYLINOSITIDE PHOSPHATASE SAC1"/>
    <property type="match status" value="1"/>
</dbReference>
<dbReference type="GO" id="GO:0003677">
    <property type="term" value="F:DNA binding"/>
    <property type="evidence" value="ECO:0007669"/>
    <property type="project" value="InterPro"/>
</dbReference>
<dbReference type="InterPro" id="IPR022158">
    <property type="entry name" value="Inositol_phosphatase"/>
</dbReference>
<feature type="domain" description="Zn(2)-C6 fungal-type" evidence="4">
    <location>
        <begin position="218"/>
        <end position="252"/>
    </location>
</feature>
<feature type="compositionally biased region" description="Polar residues" evidence="3">
    <location>
        <begin position="804"/>
        <end position="819"/>
    </location>
</feature>
<dbReference type="Pfam" id="PF12456">
    <property type="entry name" value="hSac2"/>
    <property type="match status" value="1"/>
</dbReference>
<dbReference type="GO" id="GO:0046856">
    <property type="term" value="P:phosphatidylinositol dephosphorylation"/>
    <property type="evidence" value="ECO:0007669"/>
    <property type="project" value="TreeGrafter"/>
</dbReference>
<evidence type="ECO:0000256" key="3">
    <source>
        <dbReference type="SAM" id="MobiDB-lite"/>
    </source>
</evidence>
<dbReference type="Pfam" id="PF00172">
    <property type="entry name" value="Zn_clus"/>
    <property type="match status" value="1"/>
</dbReference>
<feature type="region of interest" description="Disordered" evidence="3">
    <location>
        <begin position="1166"/>
        <end position="1241"/>
    </location>
</feature>
<dbReference type="GO" id="GO:0043812">
    <property type="term" value="F:phosphatidylinositol-4-phosphate phosphatase activity"/>
    <property type="evidence" value="ECO:0007669"/>
    <property type="project" value="TreeGrafter"/>
</dbReference>
<comment type="caution">
    <text evidence="7">The sequence shown here is derived from an EMBL/GenBank/DDBJ whole genome shotgun (WGS) entry which is preliminary data.</text>
</comment>
<evidence type="ECO:0000256" key="1">
    <source>
        <dbReference type="ARBA" id="ARBA00022723"/>
    </source>
</evidence>
<feature type="compositionally biased region" description="Low complexity" evidence="3">
    <location>
        <begin position="820"/>
        <end position="838"/>
    </location>
</feature>
<dbReference type="CDD" id="cd00067">
    <property type="entry name" value="GAL4"/>
    <property type="match status" value="1"/>
</dbReference>
<sequence length="2047" mass="226640">MAPRDESNSPPSQPPPPPPPSHSHPNNNRHPRSSRHSPPPQSDSRRRRGAASSAAPPADPPPQSPNPTSVSAGRLHYSLPPLPGMNPNYPPHHSPYLPHQHYPPPHHHHHLGGPPPVAPNAPPLGPMYPYGMPPHPPPYAHHPYGHHYQYGPIGPGGFPPARPPEISSKPSPHQPASTPTPPSSSKPIKRKRKADERKTDDDHDPPSELKKRTKTQRACDSCRSRKIRCDVLPDSDPPLCQHCKQYGFDCTFFLPITETRFKKKRVDEENAASTPAVAGSASAAVKPTDDPRGPGTPKTDAKGETKVLGPTSTAFLLHSTATVPSRAYENYDLRYNHTWELTKSGDGFIQVHEPPPKDQPGPLTRTMDLRVERDVVEKLVNSYFTNLAPILPIVTREEFLSTPSPPPVLLYAICSVAAASRDVPSTVFDSLRNAVNSVIKADDVLSTTSTVNLQALLILGMCGDCHSQFIPNALSAFWLRTGIAIRMGQDLGLHRSESVKQNIELRRRLWASCVITDRWCSLTYGHPFMIDLEDCDMRMTNSDRVEDMYMNELLKLSILIGRVLKMIYSPSGLVLATDESLTKLLEDIDAWNVRLPSALQFIGVESSQHAGLLRLFYSSVVMLFWRVFMRISYTVPAHLKFVLTVEKWSELVSMTRESIEWLDANDRLYDVWMLVAYCATSCAFVQYHTWARRQDPEAAASLRKLRDCIKRWEGTLTPEHRSTRRKTAEIIALLYESTQVPLASGNKQGDAINPTVGVRLRGNQPDSKGLVFTKDPSRPGGGIYVAVDADYSDLPKSVVTMKNQSMGESQGQVTQSAESQIQQQQQQQMQQRQQQQQQTPSAAASIVNYTPLPTSSAVLPNLNPRMNTPSLTSDSHRQVQVMNFLDATMDASSPPTIQVTNPEQFIAESGLIEGMPAGSMFDWDQWDTFFSRFGIVGGLGGDNGTNANTASLQSFANHAAAQAQAGAATLAGIGRNRPMSQQSNDQRALDPSKGNVMKRFFAGRKVDSGKQNTNITPVVSVPITIASAAGTNAGSASLQPKFIVPPMPHPCPYSLISIHITPAGLVLTPDLTRSGEVPVRYLRIPWKKEIVVEEIETQLDEHNDLASLSVYGLSETVCPLRLAEGNPLAELDVVLDNTRTVYQVKGVSAIPLEQSKATAVIKMLSTKTKSPNEGRKGDHHDRSKPTGSPEEADISPHVRFLSVREENTTTDSHLTEDEEMSSDDDSSLSNNTPPGSPSPISKALAAQLSFWTRVSKQIDEKLVNKPPSTNSSLKPLLSSSPSTDSMEEVGRRLSNGERSADILKSIIAKSAPAPSTAEARTLELENKIVRETIKMFVRGGMYFSYTFDITTPLQRKYQHAQKFKHQSVLLKDLEAYDDPRNPQLPCDETEILSEPNPTLPLWRRVDRRFWWNELLSKPLVDAGLHGYVLPIMQGYFQVATFHVPTPSGNVKTTEPTVSESLDITAVCYAIISRRSRERAGLRYQRRGIDDEANVANFVETETIMSIKRDGRANVFGHIQIRGSKVLVPLYWTQPGYGLKPPPQLAKDRTPEQNLDTLKRHMERLINVYGPLTIVNLAEQHGKEAPITIAYRDSVNKIGWKDIQYKEYDFHAETKGMKYVNELVRFTKLIPDTRYENISQLVSQLQHNFDSQAFFWASGGLVLSEQKSVFRVNCIDTLDRTNVVQSAFARSVLQNQLEAVAIHDTSQTGERSDVEVVFNDVWANNGDAISREYAGTSALKGDFTRTGKRDIGGLLNDGLNSLSRVYTSTFTDWFGQAIIDYILGHRSIAVFSEFLSKLSSTDPGELLRISKIRAAAIETCSSRVLTDGERQIGGWTLFSPFELNIRLSNKFEEKVLLLTDKALYVISYEYELDKVQMFTRVPLGDILSIRKGAYIISPLEEASRNPESNYGFVVTYLPNRSVTRVTSYSFRNTIRDREQTTTGPGASAIRPKLQQLLSGASVSIKASTDQSVTNSETLNEIFAAFKALPVDQGSGSGIDASDSTVDPVLSASTCHDAINAIVDIIHAACKDVGNGYRNDFIQEHDIVR</sequence>
<dbReference type="Gene3D" id="4.10.240.10">
    <property type="entry name" value="Zn(2)-C6 fungal-type DNA-binding domain"/>
    <property type="match status" value="1"/>
</dbReference>
<dbReference type="SMART" id="SM00906">
    <property type="entry name" value="Fungal_trans"/>
    <property type="match status" value="1"/>
</dbReference>
<feature type="region of interest" description="Disordered" evidence="3">
    <location>
        <begin position="1"/>
        <end position="120"/>
    </location>
</feature>
<dbReference type="GO" id="GO:0000981">
    <property type="term" value="F:DNA-binding transcription factor activity, RNA polymerase II-specific"/>
    <property type="evidence" value="ECO:0007669"/>
    <property type="project" value="InterPro"/>
</dbReference>
<dbReference type="CDD" id="cd12148">
    <property type="entry name" value="fungal_TF_MHR"/>
    <property type="match status" value="1"/>
</dbReference>
<accession>A0AAV5AE25</accession>
<dbReference type="InterPro" id="IPR034753">
    <property type="entry name" value="hSac2"/>
</dbReference>
<dbReference type="GO" id="GO:0006351">
    <property type="term" value="P:DNA-templated transcription"/>
    <property type="evidence" value="ECO:0007669"/>
    <property type="project" value="InterPro"/>
</dbReference>
<keyword evidence="1" id="KW-0479">Metal-binding</keyword>
<reference evidence="7" key="1">
    <citation type="submission" date="2021-10" db="EMBL/GenBank/DDBJ databases">
        <title>De novo Genome Assembly of Clathrus columnatus (Basidiomycota, Fungi) Using Illumina and Nanopore Sequence Data.</title>
        <authorList>
            <person name="Ogiso-Tanaka E."/>
            <person name="Itagaki H."/>
            <person name="Hosoya T."/>
            <person name="Hosaka K."/>
        </authorList>
    </citation>
    <scope>NUCLEOTIDE SEQUENCE</scope>
    <source>
        <strain evidence="7">MO-923</strain>
    </source>
</reference>
<dbReference type="GO" id="GO:0005783">
    <property type="term" value="C:endoplasmic reticulum"/>
    <property type="evidence" value="ECO:0007669"/>
    <property type="project" value="TreeGrafter"/>
</dbReference>
<feature type="compositionally biased region" description="Basic and acidic residues" evidence="3">
    <location>
        <begin position="193"/>
        <end position="210"/>
    </location>
</feature>